<dbReference type="AlphaFoldDB" id="A0A1I4UDE7"/>
<feature type="chain" id="PRO_5011785211" description="DUF5666 domain-containing protein" evidence="1">
    <location>
        <begin position="29"/>
        <end position="92"/>
    </location>
</feature>
<dbReference type="RefSeq" id="WP_093395140.1">
    <property type="nucleotide sequence ID" value="NZ_FOUU01000005.1"/>
</dbReference>
<protein>
    <recommendedName>
        <fullName evidence="4">DUF5666 domain-containing protein</fullName>
    </recommendedName>
</protein>
<sequence>MLSRLSKARLVLAILAVCMMVNVGLVFADEVTVKGVVSAKGDSFVLTADDGEYVLEGENIADYVDQTVEVTGSVSEKDGVKVLEVSSINKVE</sequence>
<reference evidence="2 3" key="1">
    <citation type="submission" date="2016-10" db="EMBL/GenBank/DDBJ databases">
        <authorList>
            <person name="de Groot N.N."/>
        </authorList>
    </citation>
    <scope>NUCLEOTIDE SEQUENCE [LARGE SCALE GENOMIC DNA]</scope>
    <source>
        <strain evidence="2 3">DSM 9990</strain>
    </source>
</reference>
<keyword evidence="1" id="KW-0732">Signal</keyword>
<dbReference type="EMBL" id="FOUU01000005">
    <property type="protein sequence ID" value="SFM86861.1"/>
    <property type="molecule type" value="Genomic_DNA"/>
</dbReference>
<dbReference type="Proteomes" id="UP000199611">
    <property type="component" value="Unassembled WGS sequence"/>
</dbReference>
<proteinExistence type="predicted"/>
<name>A0A1I4UDE7_9BACT</name>
<dbReference type="InterPro" id="IPR043856">
    <property type="entry name" value="DUF5818"/>
</dbReference>
<dbReference type="Pfam" id="PF19135">
    <property type="entry name" value="DUF5818"/>
    <property type="match status" value="1"/>
</dbReference>
<accession>A0A1I4UDE7</accession>
<gene>
    <name evidence="2" type="ORF">SAMN05660836_01791</name>
</gene>
<evidence type="ECO:0000313" key="3">
    <source>
        <dbReference type="Proteomes" id="UP000199611"/>
    </source>
</evidence>
<feature type="signal peptide" evidence="1">
    <location>
        <begin position="1"/>
        <end position="28"/>
    </location>
</feature>
<dbReference type="STRING" id="39841.SAMN05660836_01791"/>
<organism evidence="2 3">
    <name type="scientific">Thermodesulforhabdus norvegica</name>
    <dbReference type="NCBI Taxonomy" id="39841"/>
    <lineage>
        <taxon>Bacteria</taxon>
        <taxon>Pseudomonadati</taxon>
        <taxon>Thermodesulfobacteriota</taxon>
        <taxon>Syntrophobacteria</taxon>
        <taxon>Syntrophobacterales</taxon>
        <taxon>Thermodesulforhabdaceae</taxon>
        <taxon>Thermodesulforhabdus</taxon>
    </lineage>
</organism>
<keyword evidence="3" id="KW-1185">Reference proteome</keyword>
<evidence type="ECO:0000256" key="1">
    <source>
        <dbReference type="SAM" id="SignalP"/>
    </source>
</evidence>
<evidence type="ECO:0000313" key="2">
    <source>
        <dbReference type="EMBL" id="SFM86861.1"/>
    </source>
</evidence>
<evidence type="ECO:0008006" key="4">
    <source>
        <dbReference type="Google" id="ProtNLM"/>
    </source>
</evidence>